<evidence type="ECO:0000313" key="2">
    <source>
        <dbReference type="Proteomes" id="UP000228497"/>
    </source>
</evidence>
<organism evidence="1 2">
    <name type="scientific">Candidatus Kaiserbacteria bacterium CG17_big_fil_post_rev_8_21_14_2_50_51_7</name>
    <dbReference type="NCBI Taxonomy" id="1974613"/>
    <lineage>
        <taxon>Bacteria</taxon>
        <taxon>Candidatus Kaiseribacteriota</taxon>
    </lineage>
</organism>
<gene>
    <name evidence="1" type="ORF">COW49_00595</name>
</gene>
<name>A0A2M7FCP0_9BACT</name>
<dbReference type="EMBL" id="PFFD01000023">
    <property type="protein sequence ID" value="PIV87252.1"/>
    <property type="molecule type" value="Genomic_DNA"/>
</dbReference>
<comment type="caution">
    <text evidence="1">The sequence shown here is derived from an EMBL/GenBank/DDBJ whole genome shotgun (WGS) entry which is preliminary data.</text>
</comment>
<sequence>MTPEKIIAVIEMYEERLRRTGILKIPMDPRRAFESLSRMERLQHAHFLCEGVKKYARDPQRQRKAGSHLTVVQMWDPGD</sequence>
<dbReference type="AlphaFoldDB" id="A0A2M7FCP0"/>
<accession>A0A2M7FCP0</accession>
<evidence type="ECO:0000313" key="1">
    <source>
        <dbReference type="EMBL" id="PIV87252.1"/>
    </source>
</evidence>
<dbReference type="Proteomes" id="UP000228497">
    <property type="component" value="Unassembled WGS sequence"/>
</dbReference>
<protein>
    <submittedName>
        <fullName evidence="1">Uncharacterized protein</fullName>
    </submittedName>
</protein>
<proteinExistence type="predicted"/>
<reference evidence="2" key="1">
    <citation type="submission" date="2017-09" db="EMBL/GenBank/DDBJ databases">
        <title>Depth-based differentiation of microbial function through sediment-hosted aquifers and enrichment of novel symbionts in the deep terrestrial subsurface.</title>
        <authorList>
            <person name="Probst A.J."/>
            <person name="Ladd B."/>
            <person name="Jarett J.K."/>
            <person name="Geller-Mcgrath D.E."/>
            <person name="Sieber C.M.K."/>
            <person name="Emerson J.B."/>
            <person name="Anantharaman K."/>
            <person name="Thomas B.C."/>
            <person name="Malmstrom R."/>
            <person name="Stieglmeier M."/>
            <person name="Klingl A."/>
            <person name="Woyke T."/>
            <person name="Ryan C.M."/>
            <person name="Banfield J.F."/>
        </authorList>
    </citation>
    <scope>NUCLEOTIDE SEQUENCE [LARGE SCALE GENOMIC DNA]</scope>
</reference>